<dbReference type="Pfam" id="PF00270">
    <property type="entry name" value="DEAD"/>
    <property type="match status" value="1"/>
</dbReference>
<keyword evidence="3 11" id="KW-0547">Nucleotide-binding</keyword>
<keyword evidence="6 11" id="KW-0067">ATP-binding</keyword>
<dbReference type="RefSeq" id="WP_211339240.1">
    <property type="nucleotide sequence ID" value="NZ_CALFQU010000030.1"/>
</dbReference>
<evidence type="ECO:0000256" key="2">
    <source>
        <dbReference type="ARBA" id="ARBA00022490"/>
    </source>
</evidence>
<gene>
    <name evidence="16" type="ORF">EDD28_3025</name>
</gene>
<evidence type="ECO:0000259" key="13">
    <source>
        <dbReference type="PROSITE" id="PS51192"/>
    </source>
</evidence>
<keyword evidence="2" id="KW-0963">Cytoplasm</keyword>
<dbReference type="InterPro" id="IPR027417">
    <property type="entry name" value="P-loop_NTPase"/>
</dbReference>
<dbReference type="PROSITE" id="PS51194">
    <property type="entry name" value="HELICASE_CTER"/>
    <property type="match status" value="1"/>
</dbReference>
<dbReference type="InterPro" id="IPR011545">
    <property type="entry name" value="DEAD/DEAH_box_helicase_dom"/>
</dbReference>
<evidence type="ECO:0000256" key="6">
    <source>
        <dbReference type="ARBA" id="ARBA00022840"/>
    </source>
</evidence>
<feature type="short sequence motif" description="Q motif" evidence="10">
    <location>
        <begin position="6"/>
        <end position="34"/>
    </location>
</feature>
<dbReference type="AlphaFoldDB" id="A0A3N2D1G8"/>
<dbReference type="GO" id="GO:0005840">
    <property type="term" value="C:ribosome"/>
    <property type="evidence" value="ECO:0007669"/>
    <property type="project" value="TreeGrafter"/>
</dbReference>
<name>A0A3N2D1G8_9MICO</name>
<dbReference type="PROSITE" id="PS51192">
    <property type="entry name" value="HELICASE_ATP_BIND_1"/>
    <property type="match status" value="1"/>
</dbReference>
<organism evidence="16 17">
    <name type="scientific">Salana multivorans</name>
    <dbReference type="NCBI Taxonomy" id="120377"/>
    <lineage>
        <taxon>Bacteria</taxon>
        <taxon>Bacillati</taxon>
        <taxon>Actinomycetota</taxon>
        <taxon>Actinomycetes</taxon>
        <taxon>Micrococcales</taxon>
        <taxon>Beutenbergiaceae</taxon>
        <taxon>Salana</taxon>
    </lineage>
</organism>
<feature type="domain" description="Helicase ATP-binding" evidence="13">
    <location>
        <begin position="37"/>
        <end position="208"/>
    </location>
</feature>
<evidence type="ECO:0000256" key="11">
    <source>
        <dbReference type="RuleBase" id="RU000492"/>
    </source>
</evidence>
<feature type="domain" description="DEAD-box RNA helicase Q" evidence="15">
    <location>
        <begin position="6"/>
        <end position="34"/>
    </location>
</feature>
<keyword evidence="17" id="KW-1185">Reference proteome</keyword>
<dbReference type="GO" id="GO:0016787">
    <property type="term" value="F:hydrolase activity"/>
    <property type="evidence" value="ECO:0007669"/>
    <property type="project" value="UniProtKB-KW"/>
</dbReference>
<comment type="similarity">
    <text evidence="8 11">Belongs to the DEAD box helicase family.</text>
</comment>
<proteinExistence type="inferred from homology"/>
<evidence type="ECO:0000256" key="7">
    <source>
        <dbReference type="ARBA" id="ARBA00023016"/>
    </source>
</evidence>
<dbReference type="InterPro" id="IPR044742">
    <property type="entry name" value="DEAD/DEAH_RhlB"/>
</dbReference>
<comment type="catalytic activity">
    <reaction evidence="9">
        <text>ATP + H2O = ADP + phosphate + H(+)</text>
        <dbReference type="Rhea" id="RHEA:13065"/>
        <dbReference type="ChEBI" id="CHEBI:15377"/>
        <dbReference type="ChEBI" id="CHEBI:15378"/>
        <dbReference type="ChEBI" id="CHEBI:30616"/>
        <dbReference type="ChEBI" id="CHEBI:43474"/>
        <dbReference type="ChEBI" id="CHEBI:456216"/>
        <dbReference type="EC" id="3.6.4.13"/>
    </reaction>
</comment>
<dbReference type="InterPro" id="IPR001650">
    <property type="entry name" value="Helicase_C-like"/>
</dbReference>
<dbReference type="CDD" id="cd00268">
    <property type="entry name" value="DEADc"/>
    <property type="match status" value="1"/>
</dbReference>
<evidence type="ECO:0000256" key="9">
    <source>
        <dbReference type="ARBA" id="ARBA00047984"/>
    </source>
</evidence>
<keyword evidence="4 11" id="KW-0378">Hydrolase</keyword>
<dbReference type="Proteomes" id="UP000275356">
    <property type="component" value="Unassembled WGS sequence"/>
</dbReference>
<dbReference type="GO" id="GO:0009409">
    <property type="term" value="P:response to cold"/>
    <property type="evidence" value="ECO:0007669"/>
    <property type="project" value="TreeGrafter"/>
</dbReference>
<dbReference type="FunFam" id="3.40.50.300:FF:000108">
    <property type="entry name" value="ATP-dependent RNA helicase RhlE"/>
    <property type="match status" value="1"/>
</dbReference>
<evidence type="ECO:0000256" key="12">
    <source>
        <dbReference type="SAM" id="MobiDB-lite"/>
    </source>
</evidence>
<dbReference type="EC" id="3.6.4.13" evidence="1"/>
<evidence type="ECO:0000256" key="3">
    <source>
        <dbReference type="ARBA" id="ARBA00022741"/>
    </source>
</evidence>
<dbReference type="Pfam" id="PF03880">
    <property type="entry name" value="DbpA"/>
    <property type="match status" value="1"/>
</dbReference>
<evidence type="ECO:0000259" key="15">
    <source>
        <dbReference type="PROSITE" id="PS51195"/>
    </source>
</evidence>
<reference evidence="16 17" key="1">
    <citation type="submission" date="2018-11" db="EMBL/GenBank/DDBJ databases">
        <title>Sequencing the genomes of 1000 actinobacteria strains.</title>
        <authorList>
            <person name="Klenk H.-P."/>
        </authorList>
    </citation>
    <scope>NUCLEOTIDE SEQUENCE [LARGE SCALE GENOMIC DNA]</scope>
    <source>
        <strain evidence="16 17">DSM 13521</strain>
    </source>
</reference>
<dbReference type="Gene3D" id="3.40.50.300">
    <property type="entry name" value="P-loop containing nucleotide triphosphate hydrolases"/>
    <property type="match status" value="2"/>
</dbReference>
<dbReference type="PANTHER" id="PTHR47963:SF8">
    <property type="entry name" value="ATP-DEPENDENT RNA HELICASE DEAD"/>
    <property type="match status" value="1"/>
</dbReference>
<dbReference type="GO" id="GO:0033592">
    <property type="term" value="F:RNA strand annealing activity"/>
    <property type="evidence" value="ECO:0007669"/>
    <property type="project" value="TreeGrafter"/>
</dbReference>
<evidence type="ECO:0000256" key="4">
    <source>
        <dbReference type="ARBA" id="ARBA00022801"/>
    </source>
</evidence>
<dbReference type="Gene3D" id="3.30.70.330">
    <property type="match status" value="1"/>
</dbReference>
<dbReference type="InterPro" id="IPR014014">
    <property type="entry name" value="RNA_helicase_DEAD_Q_motif"/>
</dbReference>
<feature type="region of interest" description="Disordered" evidence="12">
    <location>
        <begin position="564"/>
        <end position="605"/>
    </location>
</feature>
<dbReference type="Pfam" id="PF25399">
    <property type="entry name" value="DeaD_dimer"/>
    <property type="match status" value="1"/>
</dbReference>
<comment type="caution">
    <text evidence="16">The sequence shown here is derived from an EMBL/GenBank/DDBJ whole genome shotgun (WGS) entry which is preliminary data.</text>
</comment>
<dbReference type="SMART" id="SM00487">
    <property type="entry name" value="DEXDc"/>
    <property type="match status" value="1"/>
</dbReference>
<dbReference type="EMBL" id="RKHQ01000002">
    <property type="protein sequence ID" value="ROR93607.1"/>
    <property type="molecule type" value="Genomic_DNA"/>
</dbReference>
<dbReference type="InterPro" id="IPR050547">
    <property type="entry name" value="DEAD_box_RNA_helicases"/>
</dbReference>
<dbReference type="InterPro" id="IPR014001">
    <property type="entry name" value="Helicase_ATP-bd"/>
</dbReference>
<keyword evidence="5 11" id="KW-0347">Helicase</keyword>
<feature type="compositionally biased region" description="Gly residues" evidence="12">
    <location>
        <begin position="574"/>
        <end position="583"/>
    </location>
</feature>
<feature type="region of interest" description="Disordered" evidence="12">
    <location>
        <begin position="439"/>
        <end position="492"/>
    </location>
</feature>
<dbReference type="SUPFAM" id="SSF52540">
    <property type="entry name" value="P-loop containing nucleoside triphosphate hydrolases"/>
    <property type="match status" value="1"/>
</dbReference>
<evidence type="ECO:0000259" key="14">
    <source>
        <dbReference type="PROSITE" id="PS51194"/>
    </source>
</evidence>
<dbReference type="InterPro" id="IPR012677">
    <property type="entry name" value="Nucleotide-bd_a/b_plait_sf"/>
</dbReference>
<evidence type="ECO:0000256" key="1">
    <source>
        <dbReference type="ARBA" id="ARBA00012552"/>
    </source>
</evidence>
<evidence type="ECO:0000256" key="8">
    <source>
        <dbReference type="ARBA" id="ARBA00038437"/>
    </source>
</evidence>
<dbReference type="PROSITE" id="PS00039">
    <property type="entry name" value="DEAD_ATP_HELICASE"/>
    <property type="match status" value="1"/>
</dbReference>
<dbReference type="CDD" id="cd18787">
    <property type="entry name" value="SF2_C_DEAD"/>
    <property type="match status" value="1"/>
</dbReference>
<dbReference type="GO" id="GO:0005829">
    <property type="term" value="C:cytosol"/>
    <property type="evidence" value="ECO:0007669"/>
    <property type="project" value="TreeGrafter"/>
</dbReference>
<keyword evidence="7" id="KW-0346">Stress response</keyword>
<dbReference type="SMART" id="SM00490">
    <property type="entry name" value="HELICc"/>
    <property type="match status" value="1"/>
</dbReference>
<dbReference type="GO" id="GO:0005524">
    <property type="term" value="F:ATP binding"/>
    <property type="evidence" value="ECO:0007669"/>
    <property type="project" value="UniProtKB-KW"/>
</dbReference>
<evidence type="ECO:0000256" key="5">
    <source>
        <dbReference type="ARBA" id="ARBA00022806"/>
    </source>
</evidence>
<evidence type="ECO:0000256" key="10">
    <source>
        <dbReference type="PROSITE-ProRule" id="PRU00552"/>
    </source>
</evidence>
<evidence type="ECO:0000313" key="16">
    <source>
        <dbReference type="EMBL" id="ROR93607.1"/>
    </source>
</evidence>
<dbReference type="InterPro" id="IPR005580">
    <property type="entry name" value="DbpA/CsdA_RNA-bd_dom"/>
</dbReference>
<evidence type="ECO:0000313" key="17">
    <source>
        <dbReference type="Proteomes" id="UP000275356"/>
    </source>
</evidence>
<feature type="domain" description="Helicase C-terminal" evidence="14">
    <location>
        <begin position="235"/>
        <end position="381"/>
    </location>
</feature>
<dbReference type="InterPro" id="IPR000629">
    <property type="entry name" value="RNA-helicase_DEAD-box_CS"/>
</dbReference>
<dbReference type="InterPro" id="IPR057325">
    <property type="entry name" value="DeaD_dimer"/>
</dbReference>
<dbReference type="Pfam" id="PF00271">
    <property type="entry name" value="Helicase_C"/>
    <property type="match status" value="1"/>
</dbReference>
<accession>A0A3N2D1G8</accession>
<feature type="compositionally biased region" description="Basic and acidic residues" evidence="12">
    <location>
        <begin position="448"/>
        <end position="492"/>
    </location>
</feature>
<dbReference type="PANTHER" id="PTHR47963">
    <property type="entry name" value="DEAD-BOX ATP-DEPENDENT RNA HELICASE 47, MITOCHONDRIAL"/>
    <property type="match status" value="1"/>
</dbReference>
<dbReference type="PROSITE" id="PS51195">
    <property type="entry name" value="Q_MOTIF"/>
    <property type="match status" value="1"/>
</dbReference>
<protein>
    <recommendedName>
        <fullName evidence="1">RNA helicase</fullName>
        <ecNumber evidence="1">3.6.4.13</ecNumber>
    </recommendedName>
</protein>
<feature type="compositionally biased region" description="Basic and acidic residues" evidence="12">
    <location>
        <begin position="584"/>
        <end position="605"/>
    </location>
</feature>
<sequence length="605" mass="64934">MSTPAISFSDLGLPEDLLGAVEALGFTTPTPIQVEAVPVLLSGRDIVGVAQTGTGKTAAFGLPLLAAIDPAERDVQAIVLAPTRELAIQVSDAVQSFAPDGARLDVLPVYGGSAYGPQLSGLKRGAQVVVGTPGRVMDLIDKRALDLSTVKFVVLDEADEMLRMGFAEDVETILAGTPSTKQVALFSATMPPAIRRVADTHLTDPVRISIAPQSTPIESVTQEYAIVPFSNKNEAVARIIQTADADAAIVFVRTREAAEEVGADLLRRGISAASISGDVPQRDREKIVDRLRAGQLDVLVATDVAARGLDVDRIGLVVNYDVPRETETYVHRIGRTGRAGRTGKAFTFLTPKEKHKLRQIERATGSTLTEAALPSRTDVLQHRANGALTLADERRVGGPLALHRAHVQAHVDANGTDPIDIAAALLALAVGDDGGIRASEDEALSMPDRGDRGERRERSFDRDRGERRERSFDRGDRAERGPRERANRSRVGDSDNRYRIAVGYRDGVTPQGIVGAMTNEGGLRGSEIGKIDIFPTFSLVEIPLGLEPEIERRIGGASVAGRQLRIRRDTGAPSRGGSGGGKGYGERGDRGDRFARTERRPRYSR</sequence>
<dbReference type="GO" id="GO:0003724">
    <property type="term" value="F:RNA helicase activity"/>
    <property type="evidence" value="ECO:0007669"/>
    <property type="project" value="UniProtKB-EC"/>
</dbReference>